<feature type="compositionally biased region" description="Basic residues" evidence="1">
    <location>
        <begin position="1336"/>
        <end position="1355"/>
    </location>
</feature>
<feature type="domain" description="PAS" evidence="2">
    <location>
        <begin position="265"/>
        <end position="319"/>
    </location>
</feature>
<feature type="domain" description="PAS" evidence="2">
    <location>
        <begin position="384"/>
        <end position="454"/>
    </location>
</feature>
<dbReference type="EMBL" id="CP053073">
    <property type="protein sequence ID" value="QJR13474.1"/>
    <property type="molecule type" value="Genomic_DNA"/>
</dbReference>
<dbReference type="PROSITE" id="PS50112">
    <property type="entry name" value="PAS"/>
    <property type="match status" value="5"/>
</dbReference>
<dbReference type="InterPro" id="IPR043128">
    <property type="entry name" value="Rev_trsase/Diguanyl_cyclase"/>
</dbReference>
<dbReference type="InterPro" id="IPR052155">
    <property type="entry name" value="Biofilm_reg_signaling"/>
</dbReference>
<dbReference type="PROSITE" id="PS50887">
    <property type="entry name" value="GGDEF"/>
    <property type="match status" value="1"/>
</dbReference>
<feature type="domain" description="PAC" evidence="3">
    <location>
        <begin position="706"/>
        <end position="758"/>
    </location>
</feature>
<feature type="domain" description="PAS" evidence="2">
    <location>
        <begin position="759"/>
        <end position="831"/>
    </location>
</feature>
<dbReference type="PANTHER" id="PTHR44757:SF2">
    <property type="entry name" value="BIOFILM ARCHITECTURE MAINTENANCE PROTEIN MBAA"/>
    <property type="match status" value="1"/>
</dbReference>
<dbReference type="PROSITE" id="PS50883">
    <property type="entry name" value="EAL"/>
    <property type="match status" value="1"/>
</dbReference>
<dbReference type="SUPFAM" id="SSF141868">
    <property type="entry name" value="EAL domain-like"/>
    <property type="match status" value="1"/>
</dbReference>
<dbReference type="SMART" id="SM00091">
    <property type="entry name" value="PAS"/>
    <property type="match status" value="7"/>
</dbReference>
<dbReference type="SUPFAM" id="SSF55073">
    <property type="entry name" value="Nucleotide cyclase"/>
    <property type="match status" value="1"/>
</dbReference>
<feature type="domain" description="PAS" evidence="2">
    <location>
        <begin position="509"/>
        <end position="579"/>
    </location>
</feature>
<feature type="domain" description="PAC" evidence="3">
    <location>
        <begin position="835"/>
        <end position="887"/>
    </location>
</feature>
<accession>A0A6M4H4N7</accession>
<dbReference type="Pfam" id="PF08448">
    <property type="entry name" value="PAS_4"/>
    <property type="match status" value="7"/>
</dbReference>
<feature type="domain" description="PAC" evidence="3">
    <location>
        <begin position="212"/>
        <end position="264"/>
    </location>
</feature>
<evidence type="ECO:0000259" key="3">
    <source>
        <dbReference type="PROSITE" id="PS50113"/>
    </source>
</evidence>
<protein>
    <recommendedName>
        <fullName evidence="8">PAS domain S-box-containing protein/diguanylate cyclase (GGDEF) domain-containing protein</fullName>
    </recommendedName>
</protein>
<dbReference type="NCBIfam" id="TIGR00229">
    <property type="entry name" value="sensory_box"/>
    <property type="match status" value="7"/>
</dbReference>
<dbReference type="SMART" id="SM00052">
    <property type="entry name" value="EAL"/>
    <property type="match status" value="1"/>
</dbReference>
<name>A0A6M4H4N7_9PROT</name>
<dbReference type="InterPro" id="IPR035919">
    <property type="entry name" value="EAL_sf"/>
</dbReference>
<dbReference type="InterPro" id="IPR000014">
    <property type="entry name" value="PAS"/>
</dbReference>
<dbReference type="Gene3D" id="3.30.450.20">
    <property type="entry name" value="PAS domain"/>
    <property type="match status" value="7"/>
</dbReference>
<dbReference type="Proteomes" id="UP000503096">
    <property type="component" value="Chromosome"/>
</dbReference>
<dbReference type="Pfam" id="PF00563">
    <property type="entry name" value="EAL"/>
    <property type="match status" value="1"/>
</dbReference>
<dbReference type="PANTHER" id="PTHR44757">
    <property type="entry name" value="DIGUANYLATE CYCLASE DGCP"/>
    <property type="match status" value="1"/>
</dbReference>
<gene>
    <name evidence="6" type="ORF">DSM104440_00258</name>
</gene>
<evidence type="ECO:0000313" key="7">
    <source>
        <dbReference type="Proteomes" id="UP000503096"/>
    </source>
</evidence>
<evidence type="ECO:0000259" key="5">
    <source>
        <dbReference type="PROSITE" id="PS50887"/>
    </source>
</evidence>
<dbReference type="FunFam" id="3.30.70.270:FF:000001">
    <property type="entry name" value="Diguanylate cyclase domain protein"/>
    <property type="match status" value="1"/>
</dbReference>
<dbReference type="SUPFAM" id="SSF55785">
    <property type="entry name" value="PYP-like sensor domain (PAS domain)"/>
    <property type="match status" value="7"/>
</dbReference>
<dbReference type="CDD" id="cd01948">
    <property type="entry name" value="EAL"/>
    <property type="match status" value="1"/>
</dbReference>
<dbReference type="Pfam" id="PF00990">
    <property type="entry name" value="GGDEF"/>
    <property type="match status" value="1"/>
</dbReference>
<evidence type="ECO:0000259" key="4">
    <source>
        <dbReference type="PROSITE" id="PS50883"/>
    </source>
</evidence>
<feature type="domain" description="PAC" evidence="3">
    <location>
        <begin position="456"/>
        <end position="508"/>
    </location>
</feature>
<feature type="domain" description="GGDEF" evidence="5">
    <location>
        <begin position="919"/>
        <end position="1052"/>
    </location>
</feature>
<dbReference type="InParanoid" id="A0A6M4H4N7"/>
<feature type="domain" description="PAS" evidence="2">
    <location>
        <begin position="634"/>
        <end position="704"/>
    </location>
</feature>
<dbReference type="InterPro" id="IPR001610">
    <property type="entry name" value="PAC"/>
</dbReference>
<dbReference type="SMART" id="SM00086">
    <property type="entry name" value="PAC"/>
    <property type="match status" value="6"/>
</dbReference>
<dbReference type="KEGG" id="upl:DSM104440_00258"/>
<feature type="domain" description="PAC" evidence="3">
    <location>
        <begin position="338"/>
        <end position="390"/>
    </location>
</feature>
<evidence type="ECO:0008006" key="8">
    <source>
        <dbReference type="Google" id="ProtNLM"/>
    </source>
</evidence>
<organism evidence="6 7">
    <name type="scientific">Usitatibacter palustris</name>
    <dbReference type="NCBI Taxonomy" id="2732487"/>
    <lineage>
        <taxon>Bacteria</taxon>
        <taxon>Pseudomonadati</taxon>
        <taxon>Pseudomonadota</taxon>
        <taxon>Betaproteobacteria</taxon>
        <taxon>Nitrosomonadales</taxon>
        <taxon>Usitatibacteraceae</taxon>
        <taxon>Usitatibacter</taxon>
    </lineage>
</organism>
<dbReference type="CDD" id="cd01949">
    <property type="entry name" value="GGDEF"/>
    <property type="match status" value="1"/>
</dbReference>
<dbReference type="RefSeq" id="WP_171160056.1">
    <property type="nucleotide sequence ID" value="NZ_CP053073.1"/>
</dbReference>
<dbReference type="FunCoup" id="A0A6M4H4N7">
    <property type="interactions" value="4"/>
</dbReference>
<dbReference type="InterPro" id="IPR000700">
    <property type="entry name" value="PAS-assoc_C"/>
</dbReference>
<dbReference type="CDD" id="cd00130">
    <property type="entry name" value="PAS"/>
    <property type="match status" value="7"/>
</dbReference>
<dbReference type="PROSITE" id="PS50113">
    <property type="entry name" value="PAC"/>
    <property type="match status" value="6"/>
</dbReference>
<dbReference type="Gene3D" id="3.30.70.270">
    <property type="match status" value="1"/>
</dbReference>
<dbReference type="Gene3D" id="3.20.20.450">
    <property type="entry name" value="EAL domain"/>
    <property type="match status" value="1"/>
</dbReference>
<feature type="region of interest" description="Disordered" evidence="1">
    <location>
        <begin position="1325"/>
        <end position="1355"/>
    </location>
</feature>
<proteinExistence type="predicted"/>
<evidence type="ECO:0000259" key="2">
    <source>
        <dbReference type="PROSITE" id="PS50112"/>
    </source>
</evidence>
<feature type="domain" description="EAL" evidence="4">
    <location>
        <begin position="1061"/>
        <end position="1323"/>
    </location>
</feature>
<dbReference type="InterPro" id="IPR013656">
    <property type="entry name" value="PAS_4"/>
</dbReference>
<sequence length="1355" mass="151909">MDTTRKTPGPGQDARLEFLRPGLDSVGLPVCILDSQLVYHYVNQAYCRFYGLPMESFLGRNPEEVFGKPLADAQRVRLRRASDGDITSFDREVINGPSVGRWVRAHYFPVQLGNDVTAALVVLMDIQHLKDTEARLAQRTHQLESVTENVGLPMSYIDAERRFVFTNQPGLDWMPGCTRENVIGKRLDEVFSAEVIDLVRPHFERALAGEPVVYERQGTAPDGRKRWIRVHLVPDVDARDKTQGLYAIVIDIDDDHKLREALSAQEAQFRYFAENLPGPTAFVGPDFRYRFANKVFLRTRGLPAEEIVGHHVGDVMGPDLAKDYVAPFIERLKRGEPCEYERLVGSGDKPPRWHLVRLVPIRNAAGEFDGYYIVGTDIHDIRVAEEQLRLFTENIPESIAHVAADRRYLYVNKAFATYHGKPREEIIGRTTEEVLGEEFMNRHGGTLKNALERGEPGTYERLAERGGEDRWVHVTVVPQKDAEGRVLGVYSVGHDIHALKTAQEAIAAQEEELRFFAENIPEAIVYMDNEKGCTFANNVFLATRGFTREFAMGKFPEDVYPPEMLALLRPHITSALSGEPSSFERVHRLPDGTERWVRTTIAPRYGHDGRVMGYYVVSIDINDVKVAQQVIAEKERELRQVIDSIPTPMVYCDHEGRYRYVNDAFLSYIGLEANQVIGHSVRELLGEDRWSLFSPSLERVRAGESLQVERLIRFADGRTRWMNVRLTPRVDADGRFLGHYATSSDIHEQKMVEQELRRTNTMLSAHFDNTPLAVIEWDTDFRVVRWSGQAEQIFGWSATEALGRSAKSWRLVYEEDAASVEAVISRLFSGAEPHGTLLNRNYRKDGSVIWVEWHNSALRDEANRVISVLSLAQDVSSRIQAEERLQFMATHDGLTGLPNRVLLNDRLDGALARARRAKRRVAVMFLDLDHFKDVNDTLGHRVGDLVLKELSRRLRATLRQSDLLARISGDEFVMVLEDLPSNETHERIAGKVLDEARRVFSVEGNEVHVSASLGLAVYPEDGNDGEMLLKNADAAMYAAKELGRNNFRLYSAELAARRIRRLEMESGLRRALERGELELYYQPIVDLETGAVKRAEALLRWQEPDRGLVLPGTFLPLAEESGLGHEVGNWVFETACRQARAWRDAGLGDIVCCVNISPSQLRDSSLVPVLKRLLARAGCEAAWVQLEITETSMVRDLESVGATLSKLRALGVKIAIDDFGTGFSSLSHLRHLAVDTLKIDKTFVADIDAGRSGKPRVATGSTAIVSAVLGLAKGLGLDVVAEGIEKPEQLAFLARAGCISGQGYLFCAPLPAAEFEKWVRAKQVKAKPAKAAGKAKAAKPKRVSAKRSAKAKKGL</sequence>
<dbReference type="NCBIfam" id="TIGR00254">
    <property type="entry name" value="GGDEF"/>
    <property type="match status" value="1"/>
</dbReference>
<evidence type="ECO:0000256" key="1">
    <source>
        <dbReference type="SAM" id="MobiDB-lite"/>
    </source>
</evidence>
<dbReference type="InterPro" id="IPR035965">
    <property type="entry name" value="PAS-like_dom_sf"/>
</dbReference>
<dbReference type="InterPro" id="IPR000160">
    <property type="entry name" value="GGDEF_dom"/>
</dbReference>
<dbReference type="SMART" id="SM00267">
    <property type="entry name" value="GGDEF"/>
    <property type="match status" value="1"/>
</dbReference>
<keyword evidence="7" id="KW-1185">Reference proteome</keyword>
<feature type="domain" description="PAC" evidence="3">
    <location>
        <begin position="579"/>
        <end position="633"/>
    </location>
</feature>
<reference evidence="6 7" key="1">
    <citation type="submission" date="2020-04" db="EMBL/GenBank/DDBJ databases">
        <title>Usitatibacter rugosus gen. nov., sp. nov. and Usitatibacter palustris sp. nov., novel members of Usitatibacteraceae fam. nov. within the order Nitrosomonadales isolated from soil.</title>
        <authorList>
            <person name="Huber K.J."/>
            <person name="Neumann-Schaal M."/>
            <person name="Geppert A."/>
            <person name="Luckner M."/>
            <person name="Wanner G."/>
            <person name="Overmann J."/>
        </authorList>
    </citation>
    <scope>NUCLEOTIDE SEQUENCE [LARGE SCALE GENOMIC DNA]</scope>
    <source>
        <strain evidence="6 7">Swamp67</strain>
    </source>
</reference>
<dbReference type="InterPro" id="IPR029787">
    <property type="entry name" value="Nucleotide_cyclase"/>
</dbReference>
<evidence type="ECO:0000313" key="6">
    <source>
        <dbReference type="EMBL" id="QJR13474.1"/>
    </source>
</evidence>
<dbReference type="GO" id="GO:0003824">
    <property type="term" value="F:catalytic activity"/>
    <property type="evidence" value="ECO:0007669"/>
    <property type="project" value="UniProtKB-ARBA"/>
</dbReference>
<dbReference type="InterPro" id="IPR001633">
    <property type="entry name" value="EAL_dom"/>
</dbReference>